<dbReference type="Pfam" id="PF05147">
    <property type="entry name" value="LANC_like"/>
    <property type="match status" value="1"/>
</dbReference>
<dbReference type="InterPro" id="IPR012341">
    <property type="entry name" value="6hp_glycosidase-like_sf"/>
</dbReference>
<evidence type="ECO:0000313" key="2">
    <source>
        <dbReference type="Proteomes" id="UP000245207"/>
    </source>
</evidence>
<dbReference type="Gene3D" id="1.50.10.10">
    <property type="match status" value="1"/>
</dbReference>
<proteinExistence type="predicted"/>
<dbReference type="InterPro" id="IPR007822">
    <property type="entry name" value="LANC-like"/>
</dbReference>
<dbReference type="EMBL" id="PKPP01003965">
    <property type="protein sequence ID" value="PWA66777.1"/>
    <property type="molecule type" value="Genomic_DNA"/>
</dbReference>
<reference evidence="1 2" key="1">
    <citation type="journal article" date="2018" name="Mol. Plant">
        <title>The genome of Artemisia annua provides insight into the evolution of Asteraceae family and artemisinin biosynthesis.</title>
        <authorList>
            <person name="Shen Q."/>
            <person name="Zhang L."/>
            <person name="Liao Z."/>
            <person name="Wang S."/>
            <person name="Yan T."/>
            <person name="Shi P."/>
            <person name="Liu M."/>
            <person name="Fu X."/>
            <person name="Pan Q."/>
            <person name="Wang Y."/>
            <person name="Lv Z."/>
            <person name="Lu X."/>
            <person name="Zhang F."/>
            <person name="Jiang W."/>
            <person name="Ma Y."/>
            <person name="Chen M."/>
            <person name="Hao X."/>
            <person name="Li L."/>
            <person name="Tang Y."/>
            <person name="Lv G."/>
            <person name="Zhou Y."/>
            <person name="Sun X."/>
            <person name="Brodelius P.E."/>
            <person name="Rose J.K.C."/>
            <person name="Tang K."/>
        </authorList>
    </citation>
    <scope>NUCLEOTIDE SEQUENCE [LARGE SCALE GENOMIC DNA]</scope>
    <source>
        <strain evidence="2">cv. Huhao1</strain>
        <tissue evidence="1">Leaf</tissue>
    </source>
</reference>
<dbReference type="STRING" id="35608.A0A2U1MZW3"/>
<dbReference type="SUPFAM" id="SSF158745">
    <property type="entry name" value="LanC-like"/>
    <property type="match status" value="1"/>
</dbReference>
<dbReference type="OrthoDB" id="1936908at2759"/>
<dbReference type="Proteomes" id="UP000245207">
    <property type="component" value="Unassembled WGS sequence"/>
</dbReference>
<gene>
    <name evidence="1" type="ORF">CTI12_AA324500</name>
</gene>
<dbReference type="GO" id="GO:0005886">
    <property type="term" value="C:plasma membrane"/>
    <property type="evidence" value="ECO:0007669"/>
    <property type="project" value="TreeGrafter"/>
</dbReference>
<dbReference type="AlphaFoldDB" id="A0A2U1MZW3"/>
<comment type="caution">
    <text evidence="1">The sequence shown here is derived from an EMBL/GenBank/DDBJ whole genome shotgun (WGS) entry which is preliminary data.</text>
</comment>
<name>A0A2U1MZW3_ARTAN</name>
<dbReference type="PANTHER" id="PTHR12736:SF22">
    <property type="entry name" value="LANC-LIKE PROTEIN GCL2"/>
    <property type="match status" value="1"/>
</dbReference>
<dbReference type="GO" id="GO:0005975">
    <property type="term" value="P:carbohydrate metabolic process"/>
    <property type="evidence" value="ECO:0007669"/>
    <property type="project" value="InterPro"/>
</dbReference>
<organism evidence="1 2">
    <name type="scientific">Artemisia annua</name>
    <name type="common">Sweet wormwood</name>
    <dbReference type="NCBI Taxonomy" id="35608"/>
    <lineage>
        <taxon>Eukaryota</taxon>
        <taxon>Viridiplantae</taxon>
        <taxon>Streptophyta</taxon>
        <taxon>Embryophyta</taxon>
        <taxon>Tracheophyta</taxon>
        <taxon>Spermatophyta</taxon>
        <taxon>Magnoliopsida</taxon>
        <taxon>eudicotyledons</taxon>
        <taxon>Gunneridae</taxon>
        <taxon>Pentapetalae</taxon>
        <taxon>asterids</taxon>
        <taxon>campanulids</taxon>
        <taxon>Asterales</taxon>
        <taxon>Asteraceae</taxon>
        <taxon>Asteroideae</taxon>
        <taxon>Anthemideae</taxon>
        <taxon>Artemisiinae</taxon>
        <taxon>Artemisia</taxon>
    </lineage>
</organism>
<protein>
    <submittedName>
        <fullName evidence="1">Lanthionine synthetase C-like protein</fullName>
    </submittedName>
</protein>
<dbReference type="PRINTS" id="PR01950">
    <property type="entry name" value="LANCSUPER"/>
</dbReference>
<dbReference type="GO" id="GO:0031179">
    <property type="term" value="P:peptide modification"/>
    <property type="evidence" value="ECO:0007669"/>
    <property type="project" value="InterPro"/>
</dbReference>
<dbReference type="PANTHER" id="PTHR12736">
    <property type="entry name" value="LANC-LIKE PROTEIN"/>
    <property type="match status" value="1"/>
</dbReference>
<accession>A0A2U1MZW3</accession>
<sequence length="375" mass="41953">MSERYFDNFMLKYVEEKASVPGIEEEQDDNEDSLLKLLKMPYPTLCEKLKRTALDLKETVFYPFLVFKLLLHNSCKMRHKRFLLETRVMITKMMETRKKLLILLPHHRRIVVETWGYTGQKVQDFTIYTGTLGTAFLLLKSYQVTNNKNDLDLSSEIIKACDSASSGSSVVSFLSGRAGVCALGAVVAKHQGNEQMVDYYLSQFKEIKVTEDGPVELILGRTGYLWACLFLNKNLGDGTIPELKTSPMSGSFKTPKKAKKLINQQLEALMPEIVNHVSAQMGNGTHQEGAGTGGSGSNGCTYKEFVACKPKEYDGRGGANTLTHWIEKMEQVMDISGCTEGQKVKYVASSLINKALTWWNTQIQARGRVAALAMT</sequence>
<evidence type="ECO:0000313" key="1">
    <source>
        <dbReference type="EMBL" id="PWA66777.1"/>
    </source>
</evidence>
<keyword evidence="2" id="KW-1185">Reference proteome</keyword>